<dbReference type="InterPro" id="IPR038086">
    <property type="entry name" value="DUF2789_sf"/>
</dbReference>
<dbReference type="RefSeq" id="WP_290265085.1">
    <property type="nucleotide sequence ID" value="NZ_JAUFQG010000006.1"/>
</dbReference>
<accession>A0ABV8V5H0</accession>
<dbReference type="Proteomes" id="UP001595840">
    <property type="component" value="Unassembled WGS sequence"/>
</dbReference>
<gene>
    <name evidence="1" type="ORF">ACFOX3_12445</name>
</gene>
<organism evidence="1 2">
    <name type="scientific">Simiduia curdlanivorans</name>
    <dbReference type="NCBI Taxonomy" id="1492769"/>
    <lineage>
        <taxon>Bacteria</taxon>
        <taxon>Pseudomonadati</taxon>
        <taxon>Pseudomonadota</taxon>
        <taxon>Gammaproteobacteria</taxon>
        <taxon>Cellvibrionales</taxon>
        <taxon>Cellvibrionaceae</taxon>
        <taxon>Simiduia</taxon>
    </lineage>
</organism>
<dbReference type="InterPro" id="IPR021250">
    <property type="entry name" value="DUF2789"/>
</dbReference>
<dbReference type="EMBL" id="JBHSCX010000015">
    <property type="protein sequence ID" value="MFC4363118.1"/>
    <property type="molecule type" value="Genomic_DNA"/>
</dbReference>
<keyword evidence="2" id="KW-1185">Reference proteome</keyword>
<dbReference type="Pfam" id="PF10982">
    <property type="entry name" value="DUF2789"/>
    <property type="match status" value="1"/>
</dbReference>
<protein>
    <submittedName>
        <fullName evidence="1">DUF2789 domain-containing protein</fullName>
    </submittedName>
</protein>
<evidence type="ECO:0000313" key="1">
    <source>
        <dbReference type="EMBL" id="MFC4363118.1"/>
    </source>
</evidence>
<comment type="caution">
    <text evidence="1">The sequence shown here is derived from an EMBL/GenBank/DDBJ whole genome shotgun (WGS) entry which is preliminary data.</text>
</comment>
<evidence type="ECO:0000313" key="2">
    <source>
        <dbReference type="Proteomes" id="UP001595840"/>
    </source>
</evidence>
<proteinExistence type="predicted"/>
<sequence>MEVQHHHAMAELFSQLGLDSSKTAIDQFIRNNHLRHQDGELYRAIFWNPAQAQFIKQAIEEDAQWAEVVDELDARLRR</sequence>
<dbReference type="Gene3D" id="1.10.10.1130">
    <property type="entry name" value="Uncharacterised protein PF10982, DUF2789"/>
    <property type="match status" value="1"/>
</dbReference>
<reference evidence="2" key="1">
    <citation type="journal article" date="2019" name="Int. J. Syst. Evol. Microbiol.">
        <title>The Global Catalogue of Microorganisms (GCM) 10K type strain sequencing project: providing services to taxonomists for standard genome sequencing and annotation.</title>
        <authorList>
            <consortium name="The Broad Institute Genomics Platform"/>
            <consortium name="The Broad Institute Genome Sequencing Center for Infectious Disease"/>
            <person name="Wu L."/>
            <person name="Ma J."/>
        </authorList>
    </citation>
    <scope>NUCLEOTIDE SEQUENCE [LARGE SCALE GENOMIC DNA]</scope>
    <source>
        <strain evidence="2">CECT 8570</strain>
    </source>
</reference>
<name>A0ABV8V5H0_9GAMM</name>